<accession>A0A9X9LSQ1</accession>
<sequence>MAVESSEGPLIMRLPACPKQECSYSRKFSDVFRILISLNHFLCCLLRILRKTVSTHSKIEFL</sequence>
<dbReference type="AlphaFoldDB" id="A0A9X9LSQ1"/>
<proteinExistence type="predicted"/>
<dbReference type="EMBL" id="CYRY02015039">
    <property type="protein sequence ID" value="VCW85237.1"/>
    <property type="molecule type" value="Genomic_DNA"/>
</dbReference>
<organism evidence="1 2">
    <name type="scientific">Gulo gulo</name>
    <name type="common">Wolverine</name>
    <name type="synonym">Gluton</name>
    <dbReference type="NCBI Taxonomy" id="48420"/>
    <lineage>
        <taxon>Eukaryota</taxon>
        <taxon>Metazoa</taxon>
        <taxon>Chordata</taxon>
        <taxon>Craniata</taxon>
        <taxon>Vertebrata</taxon>
        <taxon>Euteleostomi</taxon>
        <taxon>Mammalia</taxon>
        <taxon>Eutheria</taxon>
        <taxon>Laurasiatheria</taxon>
        <taxon>Carnivora</taxon>
        <taxon>Caniformia</taxon>
        <taxon>Musteloidea</taxon>
        <taxon>Mustelidae</taxon>
        <taxon>Guloninae</taxon>
        <taxon>Gulo</taxon>
    </lineage>
</organism>
<reference evidence="1 2" key="1">
    <citation type="submission" date="2018-10" db="EMBL/GenBank/DDBJ databases">
        <authorList>
            <person name="Ekblom R."/>
            <person name="Jareborg N."/>
        </authorList>
    </citation>
    <scope>NUCLEOTIDE SEQUENCE [LARGE SCALE GENOMIC DNA]</scope>
    <source>
        <tissue evidence="1">Muscle</tissue>
    </source>
</reference>
<dbReference type="Proteomes" id="UP000269945">
    <property type="component" value="Unassembled WGS sequence"/>
</dbReference>
<comment type="caution">
    <text evidence="1">The sequence shown here is derived from an EMBL/GenBank/DDBJ whole genome shotgun (WGS) entry which is preliminary data.</text>
</comment>
<protein>
    <submittedName>
        <fullName evidence="1">Uncharacterized protein</fullName>
    </submittedName>
</protein>
<feature type="non-terminal residue" evidence="1">
    <location>
        <position position="62"/>
    </location>
</feature>
<evidence type="ECO:0000313" key="2">
    <source>
        <dbReference type="Proteomes" id="UP000269945"/>
    </source>
</evidence>
<name>A0A9X9LSQ1_GULGU</name>
<evidence type="ECO:0000313" key="1">
    <source>
        <dbReference type="EMBL" id="VCW85237.1"/>
    </source>
</evidence>
<keyword evidence="2" id="KW-1185">Reference proteome</keyword>
<gene>
    <name evidence="1" type="ORF">BN2614_LOCUS1</name>
</gene>